<dbReference type="GO" id="GO:0000149">
    <property type="term" value="F:SNARE binding"/>
    <property type="evidence" value="ECO:0007669"/>
    <property type="project" value="TreeGrafter"/>
</dbReference>
<dbReference type="PROSITE" id="PS50004">
    <property type="entry name" value="C2"/>
    <property type="match status" value="1"/>
</dbReference>
<dbReference type="Gene3D" id="2.60.40.150">
    <property type="entry name" value="C2 domain"/>
    <property type="match status" value="1"/>
</dbReference>
<dbReference type="InterPro" id="IPR035892">
    <property type="entry name" value="C2_domain_sf"/>
</dbReference>
<proteinExistence type="predicted"/>
<evidence type="ECO:0000313" key="4">
    <source>
        <dbReference type="RefSeq" id="XP_018014508.1"/>
    </source>
</evidence>
<dbReference type="GeneID" id="108671468"/>
<name>A0A8B7NLG1_HYAAZ</name>
<feature type="compositionally biased region" description="Low complexity" evidence="1">
    <location>
        <begin position="87"/>
        <end position="100"/>
    </location>
</feature>
<dbReference type="OrthoDB" id="67700at2759"/>
<dbReference type="Pfam" id="PF00168">
    <property type="entry name" value="C2"/>
    <property type="match status" value="2"/>
</dbReference>
<dbReference type="KEGG" id="hazt:108671468"/>
<dbReference type="GO" id="GO:0005544">
    <property type="term" value="F:calcium-dependent phospholipid binding"/>
    <property type="evidence" value="ECO:0007669"/>
    <property type="project" value="TreeGrafter"/>
</dbReference>
<feature type="region of interest" description="Disordered" evidence="1">
    <location>
        <begin position="226"/>
        <end position="270"/>
    </location>
</feature>
<reference evidence="4" key="1">
    <citation type="submission" date="2025-08" db="UniProtKB">
        <authorList>
            <consortium name="RefSeq"/>
        </authorList>
    </citation>
    <scope>IDENTIFICATION</scope>
    <source>
        <tissue evidence="4">Whole organism</tissue>
    </source>
</reference>
<feature type="domain" description="C2" evidence="2">
    <location>
        <begin position="124"/>
        <end position="249"/>
    </location>
</feature>
<protein>
    <submittedName>
        <fullName evidence="4">Synaptotagmin-1-like</fullName>
    </submittedName>
</protein>
<feature type="region of interest" description="Disordered" evidence="1">
    <location>
        <begin position="80"/>
        <end position="106"/>
    </location>
</feature>
<keyword evidence="3" id="KW-1185">Reference proteome</keyword>
<organism evidence="3 4">
    <name type="scientific">Hyalella azteca</name>
    <name type="common">Amphipod</name>
    <dbReference type="NCBI Taxonomy" id="294128"/>
    <lineage>
        <taxon>Eukaryota</taxon>
        <taxon>Metazoa</taxon>
        <taxon>Ecdysozoa</taxon>
        <taxon>Arthropoda</taxon>
        <taxon>Crustacea</taxon>
        <taxon>Multicrustacea</taxon>
        <taxon>Malacostraca</taxon>
        <taxon>Eumalacostraca</taxon>
        <taxon>Peracarida</taxon>
        <taxon>Amphipoda</taxon>
        <taxon>Senticaudata</taxon>
        <taxon>Talitrida</taxon>
        <taxon>Talitroidea</taxon>
        <taxon>Hyalellidae</taxon>
        <taxon>Hyalella</taxon>
    </lineage>
</organism>
<dbReference type="GO" id="GO:0030276">
    <property type="term" value="F:clathrin binding"/>
    <property type="evidence" value="ECO:0007669"/>
    <property type="project" value="TreeGrafter"/>
</dbReference>
<evidence type="ECO:0000259" key="2">
    <source>
        <dbReference type="PROSITE" id="PS50004"/>
    </source>
</evidence>
<feature type="compositionally biased region" description="Basic and acidic residues" evidence="1">
    <location>
        <begin position="287"/>
        <end position="301"/>
    </location>
</feature>
<accession>A0A8B7NLG1</accession>
<dbReference type="GO" id="GO:0005509">
    <property type="term" value="F:calcium ion binding"/>
    <property type="evidence" value="ECO:0007669"/>
    <property type="project" value="TreeGrafter"/>
</dbReference>
<dbReference type="Proteomes" id="UP000694843">
    <property type="component" value="Unplaced"/>
</dbReference>
<feature type="compositionally biased region" description="Basic and acidic residues" evidence="1">
    <location>
        <begin position="235"/>
        <end position="270"/>
    </location>
</feature>
<dbReference type="PANTHER" id="PTHR10024:SF374">
    <property type="entry name" value="C2 DOMAIN-CONTAINING PROTEIN"/>
    <property type="match status" value="1"/>
</dbReference>
<dbReference type="GO" id="GO:0001786">
    <property type="term" value="F:phosphatidylserine binding"/>
    <property type="evidence" value="ECO:0007669"/>
    <property type="project" value="TreeGrafter"/>
</dbReference>
<feature type="region of interest" description="Disordered" evidence="1">
    <location>
        <begin position="284"/>
        <end position="314"/>
    </location>
</feature>
<evidence type="ECO:0000313" key="3">
    <source>
        <dbReference type="Proteomes" id="UP000694843"/>
    </source>
</evidence>
<dbReference type="RefSeq" id="XP_018014508.1">
    <property type="nucleotide sequence ID" value="XM_018159019.2"/>
</dbReference>
<dbReference type="GO" id="GO:0005886">
    <property type="term" value="C:plasma membrane"/>
    <property type="evidence" value="ECO:0007669"/>
    <property type="project" value="TreeGrafter"/>
</dbReference>
<dbReference type="SMART" id="SM00239">
    <property type="entry name" value="C2"/>
    <property type="match status" value="1"/>
</dbReference>
<dbReference type="AlphaFoldDB" id="A0A8B7NLG1"/>
<dbReference type="InterPro" id="IPR000008">
    <property type="entry name" value="C2_dom"/>
</dbReference>
<sequence length="371" mass="40402">MCPPKYSISTYVFPPRRTRTVRHSRDPAFRATFSAELGRADVREVVVRVVVEAVERVALSPTVMGELTLALRHIPATALAPRQPPSTTATTATNATTNADDATDESPPADASCLTYCLSPASQVHGHVLVSASYLPTAQRLSVCVIKATDLRHTLAADAITLFYPFVRVLLLNKGRLLKKKKTGYCSHTPNPQWNQTLIFPLQPQQVETVSVVVCVCSRQPVTGSADLHGVKTTQRTDQDNKKAADQKKATDHSSNKSIDHKNQEDHNYKNSTDEKILAENGSLHTSLHEVPKVGEKKTKDSGGAADDNEDCNGRAGDGLDCAGDGRGQVGERYVGKVVLGTHVQPAQARDFFTAIIKSPRTQHTQWLPLK</sequence>
<dbReference type="PANTHER" id="PTHR10024">
    <property type="entry name" value="SYNAPTOTAGMIN"/>
    <property type="match status" value="1"/>
</dbReference>
<dbReference type="SUPFAM" id="SSF49562">
    <property type="entry name" value="C2 domain (Calcium/lipid-binding domain, CaLB)"/>
    <property type="match status" value="1"/>
</dbReference>
<evidence type="ECO:0000256" key="1">
    <source>
        <dbReference type="SAM" id="MobiDB-lite"/>
    </source>
</evidence>
<dbReference type="GO" id="GO:0070382">
    <property type="term" value="C:exocytic vesicle"/>
    <property type="evidence" value="ECO:0007669"/>
    <property type="project" value="TreeGrafter"/>
</dbReference>
<dbReference type="GO" id="GO:0017156">
    <property type="term" value="P:calcium-ion regulated exocytosis"/>
    <property type="evidence" value="ECO:0007669"/>
    <property type="project" value="TreeGrafter"/>
</dbReference>
<gene>
    <name evidence="4" type="primary">LOC108671468</name>
</gene>